<accession>D5GHI3</accession>
<dbReference type="RefSeq" id="XP_002839785.1">
    <property type="nucleotide sequence ID" value="XM_002839739.1"/>
</dbReference>
<name>D5GHI3_TUBMM</name>
<keyword evidence="2" id="KW-1185">Reference proteome</keyword>
<dbReference type="Proteomes" id="UP000006911">
    <property type="component" value="Unassembled WGS sequence"/>
</dbReference>
<proteinExistence type="predicted"/>
<protein>
    <submittedName>
        <fullName evidence="1">(Perigord truffle) hypothetical protein</fullName>
    </submittedName>
</protein>
<reference evidence="1" key="1">
    <citation type="journal article" date="2010" name="Nature">
        <title>Perigord black truffle genome uncovers evolutionary origins and mechanisms of symbiosis.</title>
        <authorList>
            <person name="Martin F."/>
            <person name="Kohler A."/>
            <person name="Murat C."/>
            <person name="Balestrini R."/>
            <person name="Coutinho P.M."/>
            <person name="Jaillon O."/>
            <person name="Montanini B."/>
            <person name="Morin E."/>
            <person name="Noel B."/>
            <person name="Percudani R."/>
            <person name="Porcel B."/>
            <person name="Rubini A."/>
            <person name="Amicucci A."/>
            <person name="Amselem J."/>
            <person name="Anthouard V."/>
            <person name="Arcioni S."/>
            <person name="Artiguenave F."/>
            <person name="Aury J.M."/>
            <person name="Ballario P."/>
            <person name="Bolchi A."/>
            <person name="Brenna A."/>
            <person name="Brun A."/>
            <person name="Buee M."/>
            <person name="Cantarel B."/>
            <person name="Chevalier G."/>
            <person name="Couloux A."/>
            <person name="Da Silva C."/>
            <person name="Denoeud F."/>
            <person name="Duplessis S."/>
            <person name="Ghignone S."/>
            <person name="Hilselberger B."/>
            <person name="Iotti M."/>
            <person name="Marcais B."/>
            <person name="Mello A."/>
            <person name="Miranda M."/>
            <person name="Pacioni G."/>
            <person name="Quesneville H."/>
            <person name="Riccioni C."/>
            <person name="Ruotolo R."/>
            <person name="Splivallo R."/>
            <person name="Stocchi V."/>
            <person name="Tisserant E."/>
            <person name="Viscomi A.R."/>
            <person name="Zambonelli A."/>
            <person name="Zampieri E."/>
            <person name="Henrissat B."/>
            <person name="Lebrun M.H."/>
            <person name="Paolocci F."/>
            <person name="Bonfante P."/>
            <person name="Ottonello S."/>
            <person name="Wincker P."/>
        </authorList>
    </citation>
    <scope>NUCLEOTIDE SEQUENCE [LARGE SCALE GENOMIC DNA]</scope>
    <source>
        <strain evidence="1">Mel28</strain>
    </source>
</reference>
<sequence>MESNPPFATFLRGDPPQCQSFAMLCHHSPKHHHHPLSSLSYSYCTSSAARAPILVLFYRTFALFRDVLLVHASCLSRHPQETRRDWRKCAGCFGSCKLWLRELKMLWKCPRQGLHDAQPPPWLLLVPVQYSTVLYSSTGTVT</sequence>
<dbReference type="InParanoid" id="D5GHI3"/>
<dbReference type="AlphaFoldDB" id="D5GHI3"/>
<dbReference type="EMBL" id="FN430319">
    <property type="protein sequence ID" value="CAZ83976.1"/>
    <property type="molecule type" value="Genomic_DNA"/>
</dbReference>
<dbReference type="HOGENOM" id="CLU_1817212_0_0_1"/>
<evidence type="ECO:0000313" key="1">
    <source>
        <dbReference type="EMBL" id="CAZ83976.1"/>
    </source>
</evidence>
<evidence type="ECO:0000313" key="2">
    <source>
        <dbReference type="Proteomes" id="UP000006911"/>
    </source>
</evidence>
<dbReference type="GeneID" id="9183630"/>
<gene>
    <name evidence="1" type="ORF">GSTUM_00007930001</name>
</gene>
<dbReference type="KEGG" id="tml:GSTUM_00007930001"/>
<organism evidence="1 2">
    <name type="scientific">Tuber melanosporum (strain Mel28)</name>
    <name type="common">Perigord black truffle</name>
    <dbReference type="NCBI Taxonomy" id="656061"/>
    <lineage>
        <taxon>Eukaryota</taxon>
        <taxon>Fungi</taxon>
        <taxon>Dikarya</taxon>
        <taxon>Ascomycota</taxon>
        <taxon>Pezizomycotina</taxon>
        <taxon>Pezizomycetes</taxon>
        <taxon>Pezizales</taxon>
        <taxon>Tuberaceae</taxon>
        <taxon>Tuber</taxon>
    </lineage>
</organism>